<evidence type="ECO:0000313" key="3">
    <source>
        <dbReference type="Proteomes" id="UP000006294"/>
    </source>
</evidence>
<dbReference type="PANTHER" id="PTHR38448">
    <property type="entry name" value="REGULATORY PROTEIN YLBF-RELATED"/>
    <property type="match status" value="1"/>
</dbReference>
<reference evidence="2 3" key="1">
    <citation type="submission" date="2011-01" db="EMBL/GenBank/DDBJ databases">
        <title>Whole genome sequence of Amphibacillus xylinus NBRC 15112.</title>
        <authorList>
            <person name="Nakazawa H."/>
            <person name="Katano Y."/>
            <person name="Nakamura S."/>
            <person name="Sasagawa M."/>
            <person name="Fukada J."/>
            <person name="Arai T."/>
            <person name="Sasakura N."/>
            <person name="Mochizuki D."/>
            <person name="Hosoyama A."/>
            <person name="Harada K."/>
            <person name="Horikawa H."/>
            <person name="Kato Y."/>
            <person name="Harada T."/>
            <person name="Sasaki K."/>
            <person name="Sekiguchi M."/>
            <person name="Hodoyama M."/>
            <person name="Nishiko R."/>
            <person name="Narita H."/>
            <person name="Hanamaki A."/>
            <person name="Hata C."/>
            <person name="Konno Y."/>
            <person name="Niimura Y."/>
            <person name="Yamazaki S."/>
            <person name="Fujita N."/>
        </authorList>
    </citation>
    <scope>NUCLEOTIDE SEQUENCE [LARGE SCALE GENOMIC DNA]</scope>
    <source>
        <strain evidence="3">ATCC 51415 / DSM 6626 / JCM 7361 / LMG 17667 / NBRC 15112 / Ep01</strain>
    </source>
</reference>
<dbReference type="PANTHER" id="PTHR38448:SF1">
    <property type="entry name" value="YLBF FAMILY REGULATOR"/>
    <property type="match status" value="1"/>
</dbReference>
<dbReference type="SUPFAM" id="SSF158622">
    <property type="entry name" value="YheA/YmcA-like"/>
    <property type="match status" value="1"/>
</dbReference>
<dbReference type="STRING" id="698758.AXY_14300"/>
<dbReference type="Pfam" id="PF06133">
    <property type="entry name" value="Com_YlbF"/>
    <property type="match status" value="1"/>
</dbReference>
<keyword evidence="3" id="KW-1185">Reference proteome</keyword>
<evidence type="ECO:0000256" key="1">
    <source>
        <dbReference type="SAM" id="Coils"/>
    </source>
</evidence>
<dbReference type="eggNOG" id="COG4550">
    <property type="taxonomic scope" value="Bacteria"/>
</dbReference>
<dbReference type="RefSeq" id="WP_015010162.1">
    <property type="nucleotide sequence ID" value="NC_018704.1"/>
</dbReference>
<protein>
    <recommendedName>
        <fullName evidence="4">Cell fate regulator YmcA, YheA/YmcA/DUF963 family (Controls sporulation, competence, biofilm development)</fullName>
    </recommendedName>
</protein>
<dbReference type="InterPro" id="IPR010368">
    <property type="entry name" value="Com_YlbF"/>
</dbReference>
<dbReference type="KEGG" id="axl:AXY_14300"/>
<feature type="coiled-coil region" evidence="1">
    <location>
        <begin position="5"/>
        <end position="61"/>
    </location>
</feature>
<accession>K0J358</accession>
<keyword evidence="1" id="KW-0175">Coiled coil</keyword>
<name>K0J358_AMPXN</name>
<sequence length="120" mass="13872">MAYSKEEILNKVEEITNRLDQLEEVERYKALEARLNENQKVKDLIEEIKKLQKQAVNLQAYGKVNAVKEIDQKIDAIQAEIDAIPIVDEFKSTQVVVNDLLQTLMSNIDVKVNEKFRAIE</sequence>
<dbReference type="AlphaFoldDB" id="K0J358"/>
<dbReference type="Gene3D" id="1.20.1500.10">
    <property type="entry name" value="YheA/YmcA-like"/>
    <property type="match status" value="1"/>
</dbReference>
<proteinExistence type="predicted"/>
<dbReference type="Proteomes" id="UP000006294">
    <property type="component" value="Chromosome"/>
</dbReference>
<dbReference type="OrthoDB" id="2167788at2"/>
<evidence type="ECO:0008006" key="4">
    <source>
        <dbReference type="Google" id="ProtNLM"/>
    </source>
</evidence>
<evidence type="ECO:0000313" key="2">
    <source>
        <dbReference type="EMBL" id="BAM47562.1"/>
    </source>
</evidence>
<organism evidence="2 3">
    <name type="scientific">Amphibacillus xylanus (strain ATCC 51415 / DSM 6626 / JCM 7361 / LMG 17667 / NBRC 15112 / Ep01)</name>
    <dbReference type="NCBI Taxonomy" id="698758"/>
    <lineage>
        <taxon>Bacteria</taxon>
        <taxon>Bacillati</taxon>
        <taxon>Bacillota</taxon>
        <taxon>Bacilli</taxon>
        <taxon>Bacillales</taxon>
        <taxon>Bacillaceae</taxon>
        <taxon>Amphibacillus</taxon>
    </lineage>
</organism>
<dbReference type="InterPro" id="IPR052767">
    <property type="entry name" value="Bact_com_dev_regulator"/>
</dbReference>
<dbReference type="EMBL" id="AP012050">
    <property type="protein sequence ID" value="BAM47562.1"/>
    <property type="molecule type" value="Genomic_DNA"/>
</dbReference>
<dbReference type="InterPro" id="IPR016783">
    <property type="entry name" value="Biofilm_formation_YmcA"/>
</dbReference>
<dbReference type="InterPro" id="IPR023378">
    <property type="entry name" value="YheA/YmcA-like_dom_sf"/>
</dbReference>
<dbReference type="HOGENOM" id="CLU_141458_1_0_9"/>
<dbReference type="PIRSF" id="PIRSF021287">
    <property type="entry name" value="Biofilm_formation_YmcA"/>
    <property type="match status" value="1"/>
</dbReference>
<gene>
    <name evidence="2" type="ordered locus">AXY_14300</name>
</gene>